<accession>A0A6J5KQV0</accession>
<organism evidence="1">
    <name type="scientific">uncultured Caudovirales phage</name>
    <dbReference type="NCBI Taxonomy" id="2100421"/>
    <lineage>
        <taxon>Viruses</taxon>
        <taxon>Duplodnaviria</taxon>
        <taxon>Heunggongvirae</taxon>
        <taxon>Uroviricota</taxon>
        <taxon>Caudoviricetes</taxon>
        <taxon>Peduoviridae</taxon>
        <taxon>Maltschvirus</taxon>
        <taxon>Maltschvirus maltsch</taxon>
    </lineage>
</organism>
<protein>
    <submittedName>
        <fullName evidence="1">Uncharacterized protein</fullName>
    </submittedName>
</protein>
<evidence type="ECO:0000313" key="1">
    <source>
        <dbReference type="EMBL" id="CAB4122629.1"/>
    </source>
</evidence>
<proteinExistence type="predicted"/>
<dbReference type="EMBL" id="LR796161">
    <property type="protein sequence ID" value="CAB4122629.1"/>
    <property type="molecule type" value="Genomic_DNA"/>
</dbReference>
<sequence length="302" mass="32847">MTALVIVKPITITDAMLTSSNVTEADYSAWSGTTTYALGARVIIVATHKIYESLQASNLNKDPLTQPLWWVEVSPTNRWSCLDTSVTTQTKKATSIVYTLAPGEVVNALAALNLTNATSIVISMTSVLGGGSVFSKTISLAAVPLYPAWWAWFYGTKIAPTQSVSVDLPSYVDGIITVTITGGTSLAVGVLMIGQQRAFGAGIQYGARVGIQDYSRKEKNDFGDTVLVERAFAKRANFDLILEKFETDQLQNFLAEIRATNALWIGSDEYESTIIFGFYKSFDILISYPTRSDCSLEIEGLT</sequence>
<name>A0A6J5KQV0_9CAUD</name>
<reference evidence="1" key="1">
    <citation type="submission" date="2020-04" db="EMBL/GenBank/DDBJ databases">
        <authorList>
            <person name="Chiriac C."/>
            <person name="Salcher M."/>
            <person name="Ghai R."/>
            <person name="Kavagutti S V."/>
        </authorList>
    </citation>
    <scope>NUCLEOTIDE SEQUENCE</scope>
</reference>
<gene>
    <name evidence="1" type="ORF">UFOVP31_49</name>
</gene>